<sequence length="104" mass="11885">MTLGWVIVGFLGQFMLAMVLGMFVFATASIIHKQVKLTKRQSKVINISLLTLPGLSAFAGFMLIWFYLHGADALYYYWHVLPVISAVIYLLYLIYLRLSCPKQH</sequence>
<reference evidence="2 3" key="1">
    <citation type="submission" date="2023-08" db="EMBL/GenBank/DDBJ databases">
        <authorList>
            <person name="Joshi A."/>
            <person name="Thite S."/>
        </authorList>
    </citation>
    <scope>NUCLEOTIDE SEQUENCE [LARGE SCALE GENOMIC DNA]</scope>
    <source>
        <strain evidence="2 3">AC40</strain>
    </source>
</reference>
<keyword evidence="3" id="KW-1185">Reference proteome</keyword>
<evidence type="ECO:0000313" key="3">
    <source>
        <dbReference type="Proteomes" id="UP001231616"/>
    </source>
</evidence>
<protein>
    <submittedName>
        <fullName evidence="2">Uncharacterized protein</fullName>
    </submittedName>
</protein>
<keyword evidence="1" id="KW-0472">Membrane</keyword>
<feature type="transmembrane region" description="Helical" evidence="1">
    <location>
        <begin position="74"/>
        <end position="95"/>
    </location>
</feature>
<feature type="transmembrane region" description="Helical" evidence="1">
    <location>
        <begin position="44"/>
        <end position="68"/>
    </location>
</feature>
<dbReference type="RefSeq" id="WP_305894903.1">
    <property type="nucleotide sequence ID" value="NZ_JAUZVZ010000029.1"/>
</dbReference>
<feature type="transmembrane region" description="Helical" evidence="1">
    <location>
        <begin position="6"/>
        <end position="32"/>
    </location>
</feature>
<name>A0ABT9H3L7_9GAMM</name>
<keyword evidence="1" id="KW-0812">Transmembrane</keyword>
<comment type="caution">
    <text evidence="2">The sequence shown here is derived from an EMBL/GenBank/DDBJ whole genome shotgun (WGS) entry which is preliminary data.</text>
</comment>
<gene>
    <name evidence="2" type="ORF">Q3O60_15820</name>
</gene>
<evidence type="ECO:0000313" key="2">
    <source>
        <dbReference type="EMBL" id="MDP4537654.1"/>
    </source>
</evidence>
<accession>A0ABT9H3L7</accession>
<keyword evidence="1" id="KW-1133">Transmembrane helix</keyword>
<organism evidence="2 3">
    <name type="scientific">Alkalimonas collagenimarina</name>
    <dbReference type="NCBI Taxonomy" id="400390"/>
    <lineage>
        <taxon>Bacteria</taxon>
        <taxon>Pseudomonadati</taxon>
        <taxon>Pseudomonadota</taxon>
        <taxon>Gammaproteobacteria</taxon>
        <taxon>Alkalimonas</taxon>
    </lineage>
</organism>
<dbReference type="Proteomes" id="UP001231616">
    <property type="component" value="Unassembled WGS sequence"/>
</dbReference>
<evidence type="ECO:0000256" key="1">
    <source>
        <dbReference type="SAM" id="Phobius"/>
    </source>
</evidence>
<dbReference type="EMBL" id="JAUZVZ010000029">
    <property type="protein sequence ID" value="MDP4537654.1"/>
    <property type="molecule type" value="Genomic_DNA"/>
</dbReference>
<proteinExistence type="predicted"/>